<dbReference type="InterPro" id="IPR005302">
    <property type="entry name" value="MoCF_Sase_C"/>
</dbReference>
<dbReference type="Pfam" id="PF03476">
    <property type="entry name" value="MOSC_N"/>
    <property type="match status" value="1"/>
</dbReference>
<dbReference type="InterPro" id="IPR011037">
    <property type="entry name" value="Pyrv_Knase-like_insert_dom_sf"/>
</dbReference>
<proteinExistence type="predicted"/>
<dbReference type="InterPro" id="IPR005303">
    <property type="entry name" value="MOCOS_middle"/>
</dbReference>
<dbReference type="GO" id="GO:0030151">
    <property type="term" value="F:molybdenum ion binding"/>
    <property type="evidence" value="ECO:0007669"/>
    <property type="project" value="InterPro"/>
</dbReference>
<sequence>MLPQSSFRLTTMTTYTLSAITLYPVKSLTGIGVTRWPVTKTGLQYDRKWMLIDSDAHFLSQRTLPRMALIKTALTDNALLLNAPGMTELALPLVPAKGDIITSQIWHDYCAAQSVSAKADQWLSDFLEVDCRLVYQPDDSIRPVDPNYGLASDQASFSDGFPFLIISENSLVSLNRAMQLDLPMLRFRPNLVISGCPEYNEDSWREISISGIDFRLPKPCSRCSVPTIDPDTAKTGKEPLTTLNRLRKWNNKVYFGQNAIHNQCGELSIGDTVVIKSTGVKQPPI</sequence>
<name>A0A1R4H3B0_9GAMM</name>
<dbReference type="Proteomes" id="UP000195442">
    <property type="component" value="Unassembled WGS sequence"/>
</dbReference>
<dbReference type="Pfam" id="PF03473">
    <property type="entry name" value="MOSC"/>
    <property type="match status" value="1"/>
</dbReference>
<organism evidence="2 3">
    <name type="scientific">Crenothrix polyspora</name>
    <dbReference type="NCBI Taxonomy" id="360316"/>
    <lineage>
        <taxon>Bacteria</taxon>
        <taxon>Pseudomonadati</taxon>
        <taxon>Pseudomonadota</taxon>
        <taxon>Gammaproteobacteria</taxon>
        <taxon>Methylococcales</taxon>
        <taxon>Crenotrichaceae</taxon>
        <taxon>Crenothrix</taxon>
    </lineage>
</organism>
<keyword evidence="3" id="KW-1185">Reference proteome</keyword>
<reference evidence="3" key="1">
    <citation type="submission" date="2017-02" db="EMBL/GenBank/DDBJ databases">
        <authorList>
            <person name="Daims H."/>
        </authorList>
    </citation>
    <scope>NUCLEOTIDE SEQUENCE [LARGE SCALE GENOMIC DNA]</scope>
</reference>
<dbReference type="GO" id="GO:0030170">
    <property type="term" value="F:pyridoxal phosphate binding"/>
    <property type="evidence" value="ECO:0007669"/>
    <property type="project" value="InterPro"/>
</dbReference>
<protein>
    <submittedName>
        <fullName evidence="2">MOSC domain containing protein</fullName>
    </submittedName>
</protein>
<dbReference type="SUPFAM" id="SSF141673">
    <property type="entry name" value="MOSC N-terminal domain-like"/>
    <property type="match status" value="1"/>
</dbReference>
<evidence type="ECO:0000313" key="3">
    <source>
        <dbReference type="Proteomes" id="UP000195442"/>
    </source>
</evidence>
<dbReference type="SUPFAM" id="SSF50800">
    <property type="entry name" value="PK beta-barrel domain-like"/>
    <property type="match status" value="1"/>
</dbReference>
<feature type="domain" description="MOSC" evidence="1">
    <location>
        <begin position="136"/>
        <end position="276"/>
    </location>
</feature>
<gene>
    <name evidence="2" type="ORF">CRENPOLYSF2_160017</name>
</gene>
<dbReference type="PROSITE" id="PS51340">
    <property type="entry name" value="MOSC"/>
    <property type="match status" value="1"/>
</dbReference>
<dbReference type="GO" id="GO:0003824">
    <property type="term" value="F:catalytic activity"/>
    <property type="evidence" value="ECO:0007669"/>
    <property type="project" value="InterPro"/>
</dbReference>
<dbReference type="AlphaFoldDB" id="A0A1R4H3B0"/>
<evidence type="ECO:0000259" key="1">
    <source>
        <dbReference type="PROSITE" id="PS51340"/>
    </source>
</evidence>
<evidence type="ECO:0000313" key="2">
    <source>
        <dbReference type="EMBL" id="SJM90339.1"/>
    </source>
</evidence>
<dbReference type="PANTHER" id="PTHR14237:SF19">
    <property type="entry name" value="MITOCHONDRIAL AMIDOXIME REDUCING COMPONENT 1"/>
    <property type="match status" value="1"/>
</dbReference>
<dbReference type="EMBL" id="FUKJ01000068">
    <property type="protein sequence ID" value="SJM90339.1"/>
    <property type="molecule type" value="Genomic_DNA"/>
</dbReference>
<dbReference type="PANTHER" id="PTHR14237">
    <property type="entry name" value="MOLYBDOPTERIN COFACTOR SULFURASE MOSC"/>
    <property type="match status" value="1"/>
</dbReference>
<accession>A0A1R4H3B0</accession>